<name>A0ABP4Z8M5_9MICO</name>
<keyword evidence="2" id="KW-1185">Reference proteome</keyword>
<accession>A0ABP4Z8M5</accession>
<dbReference type="EMBL" id="BAAANK010000012">
    <property type="protein sequence ID" value="GAA1846225.1"/>
    <property type="molecule type" value="Genomic_DNA"/>
</dbReference>
<sequence length="101" mass="10764">MNAWIGTWDVEQSSIVGTFVMDMTVTERAGSLEVAFASPQVVATVSGVECDGERLRMTTHLTKPLKGTAEVELTLSGPDSFGGTGKIKFLPASKFTGVRRA</sequence>
<evidence type="ECO:0000313" key="2">
    <source>
        <dbReference type="Proteomes" id="UP001501746"/>
    </source>
</evidence>
<dbReference type="Proteomes" id="UP001501746">
    <property type="component" value="Unassembled WGS sequence"/>
</dbReference>
<comment type="caution">
    <text evidence="1">The sequence shown here is derived from an EMBL/GenBank/DDBJ whole genome shotgun (WGS) entry which is preliminary data.</text>
</comment>
<gene>
    <name evidence="1" type="ORF">GCM10009750_35750</name>
</gene>
<protein>
    <recommendedName>
        <fullName evidence="3">Lipocalin-like domain-containing protein</fullName>
    </recommendedName>
</protein>
<reference evidence="2" key="1">
    <citation type="journal article" date="2019" name="Int. J. Syst. Evol. Microbiol.">
        <title>The Global Catalogue of Microorganisms (GCM) 10K type strain sequencing project: providing services to taxonomists for standard genome sequencing and annotation.</title>
        <authorList>
            <consortium name="The Broad Institute Genomics Platform"/>
            <consortium name="The Broad Institute Genome Sequencing Center for Infectious Disease"/>
            <person name="Wu L."/>
            <person name="Ma J."/>
        </authorList>
    </citation>
    <scope>NUCLEOTIDE SEQUENCE [LARGE SCALE GENOMIC DNA]</scope>
    <source>
        <strain evidence="2">JCM 14323</strain>
    </source>
</reference>
<proteinExistence type="predicted"/>
<organism evidence="1 2">
    <name type="scientific">Agromyces salentinus</name>
    <dbReference type="NCBI Taxonomy" id="269421"/>
    <lineage>
        <taxon>Bacteria</taxon>
        <taxon>Bacillati</taxon>
        <taxon>Actinomycetota</taxon>
        <taxon>Actinomycetes</taxon>
        <taxon>Micrococcales</taxon>
        <taxon>Microbacteriaceae</taxon>
        <taxon>Agromyces</taxon>
    </lineage>
</organism>
<evidence type="ECO:0000313" key="1">
    <source>
        <dbReference type="EMBL" id="GAA1846225.1"/>
    </source>
</evidence>
<evidence type="ECO:0008006" key="3">
    <source>
        <dbReference type="Google" id="ProtNLM"/>
    </source>
</evidence>